<keyword evidence="2 5" id="KW-0812">Transmembrane</keyword>
<feature type="domain" description="Integral membrane bound transporter" evidence="6">
    <location>
        <begin position="45"/>
        <end position="168"/>
    </location>
</feature>
<feature type="transmembrane region" description="Helical" evidence="5">
    <location>
        <begin position="111"/>
        <end position="135"/>
    </location>
</feature>
<evidence type="ECO:0000256" key="4">
    <source>
        <dbReference type="ARBA" id="ARBA00023136"/>
    </source>
</evidence>
<evidence type="ECO:0000313" key="7">
    <source>
        <dbReference type="EMBL" id="RNL92586.1"/>
    </source>
</evidence>
<dbReference type="Pfam" id="PF13515">
    <property type="entry name" value="FUSC_2"/>
    <property type="match status" value="1"/>
</dbReference>
<evidence type="ECO:0000256" key="2">
    <source>
        <dbReference type="ARBA" id="ARBA00022692"/>
    </source>
</evidence>
<comment type="caution">
    <text evidence="7">The sequence shown here is derived from an EMBL/GenBank/DDBJ whole genome shotgun (WGS) entry which is preliminary data.</text>
</comment>
<gene>
    <name evidence="7" type="ORF">EFE23_22715</name>
</gene>
<reference evidence="7 8" key="1">
    <citation type="submission" date="2018-11" db="EMBL/GenBank/DDBJ databases">
        <title>Micromonospora sp. PPF5-17, a new actinomycetes isolated from a hot spring soil.</title>
        <authorList>
            <person name="Thawai C."/>
        </authorList>
    </citation>
    <scope>NUCLEOTIDE SEQUENCE [LARGE SCALE GENOMIC DNA]</scope>
    <source>
        <strain evidence="7 8">PPF5-17</strain>
    </source>
</reference>
<feature type="transmembrane region" description="Helical" evidence="5">
    <location>
        <begin position="61"/>
        <end position="78"/>
    </location>
</feature>
<comment type="subcellular location">
    <subcellularLocation>
        <location evidence="1">Membrane</location>
        <topology evidence="1">Multi-pass membrane protein</topology>
    </subcellularLocation>
</comment>
<evidence type="ECO:0000256" key="1">
    <source>
        <dbReference type="ARBA" id="ARBA00004141"/>
    </source>
</evidence>
<dbReference type="RefSeq" id="WP_123242958.1">
    <property type="nucleotide sequence ID" value="NZ_JAAHBY010000084.1"/>
</dbReference>
<dbReference type="EMBL" id="RJLN01000084">
    <property type="protein sequence ID" value="RNL92586.1"/>
    <property type="molecule type" value="Genomic_DNA"/>
</dbReference>
<dbReference type="InterPro" id="IPR049453">
    <property type="entry name" value="Memb_transporter_dom"/>
</dbReference>
<evidence type="ECO:0000256" key="3">
    <source>
        <dbReference type="ARBA" id="ARBA00022989"/>
    </source>
</evidence>
<keyword evidence="3 5" id="KW-1133">Transmembrane helix</keyword>
<evidence type="ECO:0000313" key="8">
    <source>
        <dbReference type="Proteomes" id="UP000280698"/>
    </source>
</evidence>
<keyword evidence="8" id="KW-1185">Reference proteome</keyword>
<feature type="transmembrane region" description="Helical" evidence="5">
    <location>
        <begin position="84"/>
        <end position="104"/>
    </location>
</feature>
<feature type="transmembrane region" description="Helical" evidence="5">
    <location>
        <begin position="29"/>
        <end position="49"/>
    </location>
</feature>
<proteinExistence type="predicted"/>
<organism evidence="7 8">
    <name type="scientific">Micromonospora solifontis</name>
    <dbReference type="NCBI Taxonomy" id="2487138"/>
    <lineage>
        <taxon>Bacteria</taxon>
        <taxon>Bacillati</taxon>
        <taxon>Actinomycetota</taxon>
        <taxon>Actinomycetes</taxon>
        <taxon>Micromonosporales</taxon>
        <taxon>Micromonosporaceae</taxon>
        <taxon>Micromonospora</taxon>
    </lineage>
</organism>
<name>A0ABX9WAR7_9ACTN</name>
<protein>
    <submittedName>
        <fullName evidence="7">Aromatic acid exporter family protein</fullName>
    </submittedName>
</protein>
<feature type="transmembrane region" description="Helical" evidence="5">
    <location>
        <begin position="155"/>
        <end position="175"/>
    </location>
</feature>
<dbReference type="Proteomes" id="UP000280698">
    <property type="component" value="Unassembled WGS sequence"/>
</dbReference>
<evidence type="ECO:0000256" key="5">
    <source>
        <dbReference type="SAM" id="Phobius"/>
    </source>
</evidence>
<keyword evidence="4 5" id="KW-0472">Membrane</keyword>
<accession>A0ABX9WAR7</accession>
<sequence length="376" mass="39691">MSAVAGEREQLGRLQARLVSAAQDSYRHLQTHLLVAVQAGLAAALAWVVARELLGSQQPTFAPLAAVGVIGSALGNRARRTIELIIGVLVGIAVGDLLVAALGTGPWQTGVIVFLAITPVVAAHGSGALIVQAGGTAVLIGTLTPTSPDLELPRTANALIGGAVGLLVVLVLAPLNPVRAVRRVADPALNRFAHEMTTSATALNSRDASGMERVLDRMRDADAQLSQIEEVVAAADEVARLSPIRWRRRRVLGAFRQGVEHLDRAFRNSRSLVRRLSAALRDDEPVPAELSAAVEQVGEAIRMLHREFLAAREPVGTRQCVLAAVGHAGAACRKEMGFSGTIAVSQLRLVANDILRATGLPRDQARRMVRHAAAGN</sequence>
<evidence type="ECO:0000259" key="6">
    <source>
        <dbReference type="Pfam" id="PF13515"/>
    </source>
</evidence>